<keyword evidence="5" id="KW-1185">Reference proteome</keyword>
<feature type="transmembrane region" description="Helical" evidence="2">
    <location>
        <begin position="260"/>
        <end position="283"/>
    </location>
</feature>
<evidence type="ECO:0000313" key="5">
    <source>
        <dbReference type="Proteomes" id="UP000198677"/>
    </source>
</evidence>
<feature type="compositionally biased region" description="Low complexity" evidence="1">
    <location>
        <begin position="17"/>
        <end position="27"/>
    </location>
</feature>
<dbReference type="AlphaFoldDB" id="A0A1H7N2S7"/>
<keyword evidence="2" id="KW-0812">Transmembrane</keyword>
<feature type="transmembrane region" description="Helical" evidence="2">
    <location>
        <begin position="217"/>
        <end position="240"/>
    </location>
</feature>
<evidence type="ECO:0000256" key="2">
    <source>
        <dbReference type="SAM" id="Phobius"/>
    </source>
</evidence>
<dbReference type="PANTHER" id="PTHR34473">
    <property type="entry name" value="UPF0699 TRANSMEMBRANE PROTEIN YDBS"/>
    <property type="match status" value="1"/>
</dbReference>
<feature type="domain" description="YdbS-like PH" evidence="3">
    <location>
        <begin position="94"/>
        <end position="169"/>
    </location>
</feature>
<reference evidence="5" key="1">
    <citation type="submission" date="2016-10" db="EMBL/GenBank/DDBJ databases">
        <authorList>
            <person name="Varghese N."/>
            <person name="Submissions S."/>
        </authorList>
    </citation>
    <scope>NUCLEOTIDE SEQUENCE [LARGE SCALE GENOMIC DNA]</scope>
    <source>
        <strain evidence="5">DSM 44675</strain>
    </source>
</reference>
<dbReference type="OrthoDB" id="4121259at2"/>
<evidence type="ECO:0000259" key="3">
    <source>
        <dbReference type="Pfam" id="PF03703"/>
    </source>
</evidence>
<dbReference type="InterPro" id="IPR005182">
    <property type="entry name" value="YdbS-like_PH"/>
</dbReference>
<accession>A0A1H7N2S7</accession>
<dbReference type="EMBL" id="FOAW01000006">
    <property type="protein sequence ID" value="SEL17926.1"/>
    <property type="molecule type" value="Genomic_DNA"/>
</dbReference>
<sequence length="531" mass="55827">MSSPGHPAPPDYATRYPAPGTAPPEASGAAALAAEQEQPWLRLDKRMLLVHPVDEVVKLLPVLLISLVVGTQSGNHTFGLIFVAVLVAYALLRWFTTSYRIGPVHVQLRTGVFQKNLLSVPRNRIRSVDVESGVLHRFLGLSVVRIGTGQQSGHGDSKRFELNALDSALVPALRAALLAGHREPAAADAETAQVGAAAGAPNRETEIAHWTPAWVRYAPFSVTGVLTVAAAVGLAFQYGLGKRIADSSAVSRGVDSMQHLGIAAAVALALVVLLVVASGLACVRYLIAFGNLLVTDNGKVLHVSHGLLKTRQTTLDRARLRGTSLREPLLLRAAGGAHLDAIMTGISAGKGQSTLLMPQSPRAEAERVAAVVLGGAHSPVPLTQHGPAARRRRYTRALIPVATLGVAAAVASALGVTLRWPLWAGLAALAVAATALAWDRCRGLGHATPPGWLITRSGSLDRSRASLEADGIIGWTVRQTYFQRRAGVATVVAATPAGAGHYEVLDLPADRAWALIETVTPGAGDIWSRTV</sequence>
<evidence type="ECO:0000313" key="4">
    <source>
        <dbReference type="EMBL" id="SEL17926.1"/>
    </source>
</evidence>
<feature type="transmembrane region" description="Helical" evidence="2">
    <location>
        <begin position="397"/>
        <end position="414"/>
    </location>
</feature>
<gene>
    <name evidence="4" type="ORF">SAMN05444583_106234</name>
</gene>
<dbReference type="InterPro" id="IPR014529">
    <property type="entry name" value="UCP026631"/>
</dbReference>
<dbReference type="Proteomes" id="UP000198677">
    <property type="component" value="Unassembled WGS sequence"/>
</dbReference>
<dbReference type="Pfam" id="PF03703">
    <property type="entry name" value="bPH_2"/>
    <property type="match status" value="2"/>
</dbReference>
<keyword evidence="2" id="KW-1133">Transmembrane helix</keyword>
<feature type="transmembrane region" description="Helical" evidence="2">
    <location>
        <begin position="420"/>
        <end position="438"/>
    </location>
</feature>
<dbReference type="RefSeq" id="WP_072749605.1">
    <property type="nucleotide sequence ID" value="NZ_FOAW01000006.1"/>
</dbReference>
<feature type="transmembrane region" description="Helical" evidence="2">
    <location>
        <begin position="76"/>
        <end position="95"/>
    </location>
</feature>
<protein>
    <submittedName>
        <fullName evidence="4">Putative membrane protein</fullName>
    </submittedName>
</protein>
<proteinExistence type="predicted"/>
<evidence type="ECO:0000256" key="1">
    <source>
        <dbReference type="SAM" id="MobiDB-lite"/>
    </source>
</evidence>
<feature type="region of interest" description="Disordered" evidence="1">
    <location>
        <begin position="1"/>
        <end position="27"/>
    </location>
</feature>
<dbReference type="PANTHER" id="PTHR34473:SF2">
    <property type="entry name" value="UPF0699 TRANSMEMBRANE PROTEIN YDBT"/>
    <property type="match status" value="1"/>
</dbReference>
<feature type="compositionally biased region" description="Pro residues" evidence="1">
    <location>
        <begin position="1"/>
        <end position="10"/>
    </location>
</feature>
<organism evidence="4 5">
    <name type="scientific">Rhodococcus maanshanensis</name>
    <dbReference type="NCBI Taxonomy" id="183556"/>
    <lineage>
        <taxon>Bacteria</taxon>
        <taxon>Bacillati</taxon>
        <taxon>Actinomycetota</taxon>
        <taxon>Actinomycetes</taxon>
        <taxon>Mycobacteriales</taxon>
        <taxon>Nocardiaceae</taxon>
        <taxon>Rhodococcus</taxon>
    </lineage>
</organism>
<keyword evidence="2" id="KW-0472">Membrane</keyword>
<name>A0A1H7N2S7_9NOCA</name>
<dbReference type="PIRSF" id="PIRSF026631">
    <property type="entry name" value="UCP026631"/>
    <property type="match status" value="1"/>
</dbReference>
<feature type="domain" description="YdbS-like PH" evidence="3">
    <location>
        <begin position="453"/>
        <end position="512"/>
    </location>
</feature>